<protein>
    <recommendedName>
        <fullName evidence="5">Lipoprotein</fullName>
    </recommendedName>
</protein>
<keyword evidence="2" id="KW-0732">Signal</keyword>
<reference evidence="3 4" key="1">
    <citation type="journal article" date="2014" name="Antonie Van Leeuwenhoek">
        <title>Hyphomonas beringensis sp. nov. and Hyphomonas chukchiensis sp. nov., isolated from surface seawater of the Bering Sea and Chukchi Sea.</title>
        <authorList>
            <person name="Li C."/>
            <person name="Lai Q."/>
            <person name="Li G."/>
            <person name="Dong C."/>
            <person name="Wang J."/>
            <person name="Liao Y."/>
            <person name="Shao Z."/>
        </authorList>
    </citation>
    <scope>NUCLEOTIDE SEQUENCE [LARGE SCALE GENOMIC DNA]</scope>
    <source>
        <strain evidence="3 4">VP2</strain>
    </source>
</reference>
<dbReference type="PATRIC" id="fig|1280952.3.peg.241"/>
<dbReference type="OrthoDB" id="7620076at2"/>
<dbReference type="Proteomes" id="UP000024816">
    <property type="component" value="Unassembled WGS sequence"/>
</dbReference>
<dbReference type="PROSITE" id="PS51257">
    <property type="entry name" value="PROKAR_LIPOPROTEIN"/>
    <property type="match status" value="1"/>
</dbReference>
<evidence type="ECO:0000313" key="3">
    <source>
        <dbReference type="EMBL" id="KCZ91108.1"/>
    </source>
</evidence>
<gene>
    <name evidence="3" type="ORF">HJA_01180</name>
</gene>
<evidence type="ECO:0008006" key="5">
    <source>
        <dbReference type="Google" id="ProtNLM"/>
    </source>
</evidence>
<dbReference type="EMBL" id="ARYJ01000001">
    <property type="protein sequence ID" value="KCZ91108.1"/>
    <property type="molecule type" value="Genomic_DNA"/>
</dbReference>
<comment type="caution">
    <text evidence="3">The sequence shown here is derived from an EMBL/GenBank/DDBJ whole genome shotgun (WGS) entry which is preliminary data.</text>
</comment>
<sequence>MRWGKRKTSASLLAGFALAACASTPAEQAVQPLALCQTMVSGDTQLELRITNRGATLDDLCACYVQIEAGLDEETRADNHALMTKIIEMRDGTGLSTEDVAELMEDDRDGSLYGLTEERMKRGAQPVEDAMSKARRDPASCRAS</sequence>
<evidence type="ECO:0000256" key="2">
    <source>
        <dbReference type="SAM" id="SignalP"/>
    </source>
</evidence>
<keyword evidence="4" id="KW-1185">Reference proteome</keyword>
<dbReference type="RefSeq" id="WP_035577185.1">
    <property type="nucleotide sequence ID" value="NZ_ARYJ01000001.1"/>
</dbReference>
<dbReference type="STRING" id="1280952.HJA_01180"/>
<evidence type="ECO:0000313" key="4">
    <source>
        <dbReference type="Proteomes" id="UP000024816"/>
    </source>
</evidence>
<accession>A0A059FKX5</accession>
<evidence type="ECO:0000256" key="1">
    <source>
        <dbReference type="SAM" id="MobiDB-lite"/>
    </source>
</evidence>
<dbReference type="AlphaFoldDB" id="A0A059FKX5"/>
<feature type="signal peptide" evidence="2">
    <location>
        <begin position="1"/>
        <end position="22"/>
    </location>
</feature>
<organism evidence="3 4">
    <name type="scientific">Hyphomonas jannaschiana VP2</name>
    <dbReference type="NCBI Taxonomy" id="1280952"/>
    <lineage>
        <taxon>Bacteria</taxon>
        <taxon>Pseudomonadati</taxon>
        <taxon>Pseudomonadota</taxon>
        <taxon>Alphaproteobacteria</taxon>
        <taxon>Hyphomonadales</taxon>
        <taxon>Hyphomonadaceae</taxon>
        <taxon>Hyphomonas</taxon>
    </lineage>
</organism>
<feature type="region of interest" description="Disordered" evidence="1">
    <location>
        <begin position="106"/>
        <end position="144"/>
    </location>
</feature>
<feature type="chain" id="PRO_5001577498" description="Lipoprotein" evidence="2">
    <location>
        <begin position="23"/>
        <end position="144"/>
    </location>
</feature>
<name>A0A059FKX5_9PROT</name>
<feature type="compositionally biased region" description="Basic and acidic residues" evidence="1">
    <location>
        <begin position="130"/>
        <end position="144"/>
    </location>
</feature>
<proteinExistence type="predicted"/>